<feature type="compositionally biased region" description="Basic and acidic residues" evidence="1">
    <location>
        <begin position="46"/>
        <end position="58"/>
    </location>
</feature>
<keyword evidence="3" id="KW-1185">Reference proteome</keyword>
<evidence type="ECO:0000313" key="2">
    <source>
        <dbReference type="EMBL" id="GIX69020.1"/>
    </source>
</evidence>
<comment type="caution">
    <text evidence="2">The sequence shown here is derived from an EMBL/GenBank/DDBJ whole genome shotgun (WGS) entry which is preliminary data.</text>
</comment>
<dbReference type="EMBL" id="BPLQ01000226">
    <property type="protein sequence ID" value="GIX69020.1"/>
    <property type="molecule type" value="Genomic_DNA"/>
</dbReference>
<sequence length="120" mass="13211">MHRSARNRLRRRRLNGLLLSPMTPRPFSVGNGWGPTLVCCVREQKADDSTANDSHHSTESGVFRAMKCPPRGKSRGEVPARSSANTATEIRGPLVLPWKNTFQTSFGNALAEVVLLVVTK</sequence>
<organism evidence="2 3">
    <name type="scientific">Caerostris darwini</name>
    <dbReference type="NCBI Taxonomy" id="1538125"/>
    <lineage>
        <taxon>Eukaryota</taxon>
        <taxon>Metazoa</taxon>
        <taxon>Ecdysozoa</taxon>
        <taxon>Arthropoda</taxon>
        <taxon>Chelicerata</taxon>
        <taxon>Arachnida</taxon>
        <taxon>Araneae</taxon>
        <taxon>Araneomorphae</taxon>
        <taxon>Entelegynae</taxon>
        <taxon>Araneoidea</taxon>
        <taxon>Araneidae</taxon>
        <taxon>Caerostris</taxon>
    </lineage>
</organism>
<evidence type="ECO:0000313" key="3">
    <source>
        <dbReference type="Proteomes" id="UP001054837"/>
    </source>
</evidence>
<name>A0AAV4MAX5_9ARAC</name>
<reference evidence="2 3" key="1">
    <citation type="submission" date="2021-06" db="EMBL/GenBank/DDBJ databases">
        <title>Caerostris darwini draft genome.</title>
        <authorList>
            <person name="Kono N."/>
            <person name="Arakawa K."/>
        </authorList>
    </citation>
    <scope>NUCLEOTIDE SEQUENCE [LARGE SCALE GENOMIC DNA]</scope>
</reference>
<accession>A0AAV4MAX5</accession>
<evidence type="ECO:0000256" key="1">
    <source>
        <dbReference type="SAM" id="MobiDB-lite"/>
    </source>
</evidence>
<gene>
    <name evidence="2" type="ORF">CDAR_315941</name>
</gene>
<dbReference type="Proteomes" id="UP001054837">
    <property type="component" value="Unassembled WGS sequence"/>
</dbReference>
<protein>
    <submittedName>
        <fullName evidence="2">Uncharacterized protein</fullName>
    </submittedName>
</protein>
<dbReference type="AlphaFoldDB" id="A0AAV4MAX5"/>
<feature type="region of interest" description="Disordered" evidence="1">
    <location>
        <begin position="46"/>
        <end position="86"/>
    </location>
</feature>
<proteinExistence type="predicted"/>